<dbReference type="Proteomes" id="UP001209076">
    <property type="component" value="Unassembled WGS sequence"/>
</dbReference>
<protein>
    <submittedName>
        <fullName evidence="1">Uncharacterized protein</fullName>
    </submittedName>
</protein>
<accession>A0ABT2PZ59</accession>
<reference evidence="2" key="1">
    <citation type="submission" date="2023-07" db="EMBL/GenBank/DDBJ databases">
        <title>Novel Mycoplasma species identified in domestic and wild animals.</title>
        <authorList>
            <person name="Volokhov D.V."/>
            <person name="Furtak V.A."/>
            <person name="Zagorodnyaya T.A."/>
        </authorList>
    </citation>
    <scope>NUCLEOTIDE SEQUENCE [LARGE SCALE GENOMIC DNA]</scope>
    <source>
        <strain evidence="2">92-19</strain>
    </source>
</reference>
<evidence type="ECO:0000313" key="1">
    <source>
        <dbReference type="EMBL" id="MCU0105007.1"/>
    </source>
</evidence>
<gene>
    <name evidence="1" type="ORF">N7603_04990</name>
</gene>
<dbReference type="RefSeq" id="WP_262096269.1">
    <property type="nucleotide sequence ID" value="NZ_JAOEGN010000007.1"/>
</dbReference>
<evidence type="ECO:0000313" key="2">
    <source>
        <dbReference type="Proteomes" id="UP001209076"/>
    </source>
</evidence>
<keyword evidence="2" id="KW-1185">Reference proteome</keyword>
<dbReference type="EMBL" id="JAOEGN010000007">
    <property type="protein sequence ID" value="MCU0105007.1"/>
    <property type="molecule type" value="Genomic_DNA"/>
</dbReference>
<organism evidence="1 2">
    <name type="scientific">Paracholeplasma vituli</name>
    <dbReference type="NCBI Taxonomy" id="69473"/>
    <lineage>
        <taxon>Bacteria</taxon>
        <taxon>Bacillati</taxon>
        <taxon>Mycoplasmatota</taxon>
        <taxon>Mollicutes</taxon>
        <taxon>Acholeplasmatales</taxon>
        <taxon>Acholeplasmataceae</taxon>
        <taxon>Paracholeplasma</taxon>
    </lineage>
</organism>
<comment type="caution">
    <text evidence="1">The sequence shown here is derived from an EMBL/GenBank/DDBJ whole genome shotgun (WGS) entry which is preliminary data.</text>
</comment>
<name>A0ABT2PZ59_9MOLU</name>
<sequence>MSDFINNNSSAIFALITLTVTLLVPVFGKMIEFRFLINKDSLKDKSTFLKDLIFYLVQVDEESERILELFYLHFNGIHKTLDYEQINKEYTQLLDYYNKTRHASRITVHLNKKQQDLLEACISLQFSLIEIIEDLSSNATEDKLSEITRRVKLYRQQYFHFKRIVKKYVI</sequence>
<proteinExistence type="predicted"/>